<reference evidence="1 2" key="1">
    <citation type="submission" date="2020-08" db="EMBL/GenBank/DDBJ databases">
        <title>Draft genome sequence of Parasphingopyxis sp. GrpM-11.</title>
        <authorList>
            <person name="Oh J."/>
            <person name="Roh D.-H."/>
        </authorList>
    </citation>
    <scope>NUCLEOTIDE SEQUENCE [LARGE SCALE GENOMIC DNA]</scope>
    <source>
        <strain evidence="1 2">GrpM-11</strain>
    </source>
</reference>
<dbReference type="SUPFAM" id="SSF63829">
    <property type="entry name" value="Calcium-dependent phosphotriesterase"/>
    <property type="match status" value="1"/>
</dbReference>
<evidence type="ECO:0000313" key="2">
    <source>
        <dbReference type="Proteomes" id="UP000564378"/>
    </source>
</evidence>
<organism evidence="1 2">
    <name type="scientific">Parasphingopyxis marina</name>
    <dbReference type="NCBI Taxonomy" id="2761622"/>
    <lineage>
        <taxon>Bacteria</taxon>
        <taxon>Pseudomonadati</taxon>
        <taxon>Pseudomonadota</taxon>
        <taxon>Alphaproteobacteria</taxon>
        <taxon>Sphingomonadales</taxon>
        <taxon>Sphingomonadaceae</taxon>
        <taxon>Parasphingopyxis</taxon>
    </lineage>
</organism>
<evidence type="ECO:0000313" key="1">
    <source>
        <dbReference type="EMBL" id="MBC2778893.1"/>
    </source>
</evidence>
<protein>
    <submittedName>
        <fullName evidence="1">Uncharacterized protein</fullName>
    </submittedName>
</protein>
<dbReference type="EMBL" id="JACJVJ010000003">
    <property type="protein sequence ID" value="MBC2778893.1"/>
    <property type="molecule type" value="Genomic_DNA"/>
</dbReference>
<proteinExistence type="predicted"/>
<dbReference type="AlphaFoldDB" id="A0A842I2D1"/>
<accession>A0A842I2D1</accession>
<comment type="caution">
    <text evidence="1">The sequence shown here is derived from an EMBL/GenBank/DDBJ whole genome shotgun (WGS) entry which is preliminary data.</text>
</comment>
<dbReference type="RefSeq" id="WP_185802202.1">
    <property type="nucleotide sequence ID" value="NZ_JACJVJ010000003.1"/>
</dbReference>
<sequence length="92" mass="9841">MEIRAPSGILLRTIALPYDRNDGLVILEDGGFLVSSIRGSALLHVATTGAVSEIAGNIPDPASIGYDPVRRRAIVPQLWTNGIMFVDISELP</sequence>
<dbReference type="Proteomes" id="UP000564378">
    <property type="component" value="Unassembled WGS sequence"/>
</dbReference>
<name>A0A842I2D1_9SPHN</name>
<keyword evidence="2" id="KW-1185">Reference proteome</keyword>
<gene>
    <name evidence="1" type="ORF">H6P80_14810</name>
</gene>